<feature type="domain" description="S-adenosylmethionine synthetase central" evidence="14">
    <location>
        <begin position="128"/>
        <end position="245"/>
    </location>
</feature>
<dbReference type="PIRSF" id="PIRSF000497">
    <property type="entry name" value="MAT"/>
    <property type="match status" value="1"/>
</dbReference>
<dbReference type="FunFam" id="3.30.300.10:FF:000004">
    <property type="entry name" value="S-adenosylmethionine synthase"/>
    <property type="match status" value="1"/>
</dbReference>
<gene>
    <name evidence="10 17" type="primary">metK</name>
    <name evidence="16" type="ORF">BRO54_2559</name>
    <name evidence="17" type="ORF">RA955_01350</name>
</gene>
<evidence type="ECO:0000256" key="9">
    <source>
        <dbReference type="ARBA" id="ARBA00022958"/>
    </source>
</evidence>
<comment type="function">
    <text evidence="10">Catalyzes the formation of S-adenosylmethionine (AdoMet) from methionine and ATP. The overall synthetic reaction is composed of two sequential steps, AdoMet formation and the subsequent tripolyphosphate hydrolysis which occurs prior to release of AdoMet from the enzyme.</text>
</comment>
<comment type="pathway">
    <text evidence="1 10">Amino-acid biosynthesis; S-adenosyl-L-methionine biosynthesis; S-adenosyl-L-methionine from L-methionine: step 1/1.</text>
</comment>
<dbReference type="Pfam" id="PF02772">
    <property type="entry name" value="S-AdoMet_synt_M"/>
    <property type="match status" value="1"/>
</dbReference>
<feature type="binding site" description="in other chain" evidence="10">
    <location>
        <begin position="177"/>
        <end position="179"/>
    </location>
    <ligand>
        <name>ATP</name>
        <dbReference type="ChEBI" id="CHEBI:30616"/>
        <note>ligand shared between two neighboring subunits</note>
    </ligand>
</feature>
<dbReference type="FunFam" id="3.30.300.10:FF:000003">
    <property type="entry name" value="S-adenosylmethionine synthase"/>
    <property type="match status" value="1"/>
</dbReference>
<dbReference type="SUPFAM" id="SSF55973">
    <property type="entry name" value="S-adenosylmethionine synthetase"/>
    <property type="match status" value="3"/>
</dbReference>
<feature type="binding site" description="in other chain" evidence="10">
    <location>
        <begin position="259"/>
        <end position="260"/>
    </location>
    <ligand>
        <name>ATP</name>
        <dbReference type="ChEBI" id="CHEBI:30616"/>
        <note>ligand shared between two neighboring subunits</note>
    </ligand>
</feature>
<feature type="domain" description="S-adenosylmethionine synthetase C-terminal" evidence="15">
    <location>
        <begin position="247"/>
        <end position="386"/>
    </location>
</feature>
<evidence type="ECO:0000256" key="6">
    <source>
        <dbReference type="ARBA" id="ARBA00022741"/>
    </source>
</evidence>
<feature type="binding site" description="in other chain" evidence="10">
    <location>
        <position position="17"/>
    </location>
    <ligand>
        <name>ATP</name>
        <dbReference type="ChEBI" id="CHEBI:30616"/>
        <note>ligand shared between two neighboring subunits</note>
    </ligand>
</feature>
<evidence type="ECO:0000313" key="16">
    <source>
        <dbReference type="EMBL" id="OKO91814.1"/>
    </source>
</evidence>
<dbReference type="InterPro" id="IPR022630">
    <property type="entry name" value="S-AdoMet_synt_C"/>
</dbReference>
<dbReference type="InterPro" id="IPR022636">
    <property type="entry name" value="S-AdoMet_synthetase_sfam"/>
</dbReference>
<evidence type="ECO:0000256" key="8">
    <source>
        <dbReference type="ARBA" id="ARBA00022842"/>
    </source>
</evidence>
<dbReference type="Pfam" id="PF02773">
    <property type="entry name" value="S-AdoMet_synt_C"/>
    <property type="match status" value="1"/>
</dbReference>
<dbReference type="InterPro" id="IPR022629">
    <property type="entry name" value="S-AdoMet_synt_central"/>
</dbReference>
<evidence type="ECO:0000256" key="5">
    <source>
        <dbReference type="ARBA" id="ARBA00022723"/>
    </source>
</evidence>
<keyword evidence="3 10" id="KW-0554">One-carbon metabolism</keyword>
<evidence type="ECO:0000256" key="10">
    <source>
        <dbReference type="HAMAP-Rule" id="MF_00086"/>
    </source>
</evidence>
<evidence type="ECO:0000259" key="14">
    <source>
        <dbReference type="Pfam" id="PF02772"/>
    </source>
</evidence>
<dbReference type="UniPathway" id="UPA00315">
    <property type="reaction ID" value="UER00080"/>
</dbReference>
<dbReference type="Pfam" id="PF00438">
    <property type="entry name" value="S-AdoMet_synt_N"/>
    <property type="match status" value="1"/>
</dbReference>
<evidence type="ECO:0000259" key="13">
    <source>
        <dbReference type="Pfam" id="PF00438"/>
    </source>
</evidence>
<dbReference type="EMBL" id="CP133076">
    <property type="protein sequence ID" value="WMJ16802.1"/>
    <property type="molecule type" value="Genomic_DNA"/>
</dbReference>
<dbReference type="GO" id="GO:0006556">
    <property type="term" value="P:S-adenosylmethionine biosynthetic process"/>
    <property type="evidence" value="ECO:0007669"/>
    <property type="project" value="UniProtKB-UniRule"/>
</dbReference>
<name>A0A1Q5SUZ7_9BACL</name>
<sequence length="403" mass="44094">MSAKRRLFTSESVTEGHPDKICDQISDAILDAILEKDPNARVACETSVTTGLVLVSGEITTSTYVDIPRIVRDTVREIGYTRAKYGFDADTCAVLTSIDEQSPDIAMGVDRALEAREGQMTDEEIEAIGAGDQGLMFGFACNETEELMPLPISLAHRLARRLAEVRKTDVLPYLRPDGKTQVTIEYDENGKPVRVDTIVVSAQHHPEITQDQIQRDIKEQVIKPVVPAELLDEDTKYFINPTGRFVIGGPQGDAGLTGRKIIVDTYGGYARHGGGAFSGKDPTKVDRSAAYAARYVAKNIVAAGLADKCEVQLAYAIGVARPVSISIDTFGTGKVSEDILIEVVRNNFDLRPAGIIKMLDLRRPIYKQTAAYGHFGRTDIDLPWERTDKAALLKEQALALADK</sequence>
<accession>A0A1Q5SUZ7</accession>
<dbReference type="InterPro" id="IPR002133">
    <property type="entry name" value="S-AdoMet_synthetase"/>
</dbReference>
<keyword evidence="6 10" id="KW-0547">Nucleotide-binding</keyword>
<feature type="binding site" description="in other chain" evidence="10">
    <location>
        <begin position="244"/>
        <end position="245"/>
    </location>
    <ligand>
        <name>ATP</name>
        <dbReference type="ChEBI" id="CHEBI:30616"/>
        <note>ligand shared between two neighboring subunits</note>
    </ligand>
</feature>
<keyword evidence="10" id="KW-0963">Cytoplasm</keyword>
<evidence type="ECO:0000256" key="11">
    <source>
        <dbReference type="RuleBase" id="RU000542"/>
    </source>
</evidence>
<evidence type="ECO:0000313" key="17">
    <source>
        <dbReference type="EMBL" id="WMJ16802.1"/>
    </source>
</evidence>
<feature type="binding site" evidence="10">
    <location>
        <position position="253"/>
    </location>
    <ligand>
        <name>L-methionine</name>
        <dbReference type="ChEBI" id="CHEBI:57844"/>
        <note>ligand shared between two neighboring subunits</note>
    </ligand>
</feature>
<dbReference type="Proteomes" id="UP000186030">
    <property type="component" value="Unassembled WGS sequence"/>
</dbReference>
<dbReference type="EMBL" id="MQMG01000035">
    <property type="protein sequence ID" value="OKO91814.1"/>
    <property type="molecule type" value="Genomic_DNA"/>
</dbReference>
<feature type="region of interest" description="Flexible loop" evidence="10">
    <location>
        <begin position="101"/>
        <end position="111"/>
    </location>
</feature>
<reference evidence="17 19" key="4">
    <citation type="submission" date="2023-08" db="EMBL/GenBank/DDBJ databases">
        <title>Genome sequencing of the thermostable Gram positive bacteria Geobacillus proteiniphilus strain T-6.</title>
        <authorList>
            <person name="Shulami S."/>
            <person name="Shoham Y."/>
        </authorList>
    </citation>
    <scope>NUCLEOTIDE SEQUENCE [LARGE SCALE GENOMIC DNA]</scope>
    <source>
        <strain evidence="17 19">T-6</strain>
    </source>
</reference>
<protein>
    <recommendedName>
        <fullName evidence="10">S-adenosylmethionine synthase</fullName>
        <shortName evidence="10">AdoMet synthase</shortName>
        <ecNumber evidence="10">2.5.1.6</ecNumber>
    </recommendedName>
    <alternativeName>
        <fullName evidence="10">MAT</fullName>
    </alternativeName>
    <alternativeName>
        <fullName evidence="10">Methionine adenosyltransferase</fullName>
    </alternativeName>
</protein>
<dbReference type="GO" id="GO:0005524">
    <property type="term" value="F:ATP binding"/>
    <property type="evidence" value="ECO:0007669"/>
    <property type="project" value="UniProtKB-UniRule"/>
</dbReference>
<keyword evidence="19" id="KW-1185">Reference proteome</keyword>
<dbReference type="InterPro" id="IPR022631">
    <property type="entry name" value="ADOMET_SYNTHASE_CS"/>
</dbReference>
<evidence type="ECO:0000313" key="19">
    <source>
        <dbReference type="Proteomes" id="UP001223761"/>
    </source>
</evidence>
<keyword evidence="8 10" id="KW-0460">Magnesium</keyword>
<evidence type="ECO:0000256" key="2">
    <source>
        <dbReference type="ARBA" id="ARBA00009685"/>
    </source>
</evidence>
<dbReference type="Proteomes" id="UP001223761">
    <property type="component" value="Chromosome"/>
</dbReference>
<dbReference type="PANTHER" id="PTHR11964">
    <property type="entry name" value="S-ADENOSYLMETHIONINE SYNTHETASE"/>
    <property type="match status" value="1"/>
</dbReference>
<dbReference type="PROSITE" id="PS00377">
    <property type="entry name" value="ADOMET_SYNTHASE_2"/>
    <property type="match status" value="1"/>
</dbReference>
<evidence type="ECO:0000256" key="3">
    <source>
        <dbReference type="ARBA" id="ARBA00022563"/>
    </source>
</evidence>
<keyword evidence="5 10" id="KW-0479">Metal-binding</keyword>
<dbReference type="InterPro" id="IPR022628">
    <property type="entry name" value="S-AdoMet_synt_N"/>
</dbReference>
<dbReference type="GO" id="GO:0006730">
    <property type="term" value="P:one-carbon metabolic process"/>
    <property type="evidence" value="ECO:0007669"/>
    <property type="project" value="UniProtKB-KW"/>
</dbReference>
<dbReference type="HAMAP" id="MF_00086">
    <property type="entry name" value="S_AdoMet_synth1"/>
    <property type="match status" value="1"/>
</dbReference>
<feature type="binding site" evidence="10">
    <location>
        <position position="253"/>
    </location>
    <ligand>
        <name>ATP</name>
        <dbReference type="ChEBI" id="CHEBI:30616"/>
        <note>ligand shared between two neighboring subunits</note>
    </ligand>
</feature>
<dbReference type="PROSITE" id="PS00376">
    <property type="entry name" value="ADOMET_SYNTHASE_1"/>
    <property type="match status" value="1"/>
</dbReference>
<reference evidence="16 18" key="1">
    <citation type="submission" date="2016-11" db="EMBL/GenBank/DDBJ databases">
        <authorList>
            <person name="Kadnikov V."/>
            <person name="Nazina T."/>
        </authorList>
    </citation>
    <scope>NUCLEOTIDE SEQUENCE [LARGE SCALE GENOMIC DNA]</scope>
    <source>
        <strain evidence="16 18">1017</strain>
    </source>
</reference>
<dbReference type="GO" id="GO:0005737">
    <property type="term" value="C:cytoplasm"/>
    <property type="evidence" value="ECO:0007669"/>
    <property type="project" value="UniProtKB-SubCell"/>
</dbReference>
<feature type="domain" description="S-adenosylmethionine synthetase N-terminal" evidence="13">
    <location>
        <begin position="6"/>
        <end position="103"/>
    </location>
</feature>
<evidence type="ECO:0000256" key="12">
    <source>
        <dbReference type="RuleBase" id="RU004462"/>
    </source>
</evidence>
<dbReference type="RefSeq" id="WP_074044101.1">
    <property type="nucleotide sequence ID" value="NZ_CP133076.1"/>
</dbReference>
<dbReference type="GO" id="GO:0000287">
    <property type="term" value="F:magnesium ion binding"/>
    <property type="evidence" value="ECO:0007669"/>
    <property type="project" value="UniProtKB-UniRule"/>
</dbReference>
<comment type="subunit">
    <text evidence="10">Homotetramer; dimer of dimers.</text>
</comment>
<comment type="similarity">
    <text evidence="2 10 12">Belongs to the AdoMet synthase family.</text>
</comment>
<feature type="binding site" evidence="10">
    <location>
        <position position="280"/>
    </location>
    <ligand>
        <name>ATP</name>
        <dbReference type="ChEBI" id="CHEBI:30616"/>
        <note>ligand shared between two neighboring subunits</note>
    </ligand>
</feature>
<comment type="subcellular location">
    <subcellularLocation>
        <location evidence="10 11">Cytoplasm</location>
    </subcellularLocation>
</comment>
<evidence type="ECO:0000313" key="18">
    <source>
        <dbReference type="Proteomes" id="UP000186030"/>
    </source>
</evidence>
<dbReference type="NCBIfam" id="TIGR01034">
    <property type="entry name" value="metK"/>
    <property type="match status" value="1"/>
</dbReference>
<keyword evidence="9 10" id="KW-0630">Potassium</keyword>
<dbReference type="Gene3D" id="3.30.300.10">
    <property type="match status" value="3"/>
</dbReference>
<evidence type="ECO:0000256" key="1">
    <source>
        <dbReference type="ARBA" id="ARBA00005224"/>
    </source>
</evidence>
<comment type="catalytic activity">
    <reaction evidence="10">
        <text>L-methionine + ATP + H2O = S-adenosyl-L-methionine + phosphate + diphosphate</text>
        <dbReference type="Rhea" id="RHEA:21080"/>
        <dbReference type="ChEBI" id="CHEBI:15377"/>
        <dbReference type="ChEBI" id="CHEBI:30616"/>
        <dbReference type="ChEBI" id="CHEBI:33019"/>
        <dbReference type="ChEBI" id="CHEBI:43474"/>
        <dbReference type="ChEBI" id="CHEBI:57844"/>
        <dbReference type="ChEBI" id="CHEBI:59789"/>
        <dbReference type="EC" id="2.5.1.6"/>
    </reaction>
</comment>
<dbReference type="AlphaFoldDB" id="A0A1Q5SUZ7"/>
<comment type="cofactor">
    <cofactor evidence="10">
        <name>K(+)</name>
        <dbReference type="ChEBI" id="CHEBI:29103"/>
    </cofactor>
    <text evidence="10">Binds 1 potassium ion per subunit.</text>
</comment>
<feature type="binding site" description="in other chain" evidence="10">
    <location>
        <position position="101"/>
    </location>
    <ligand>
        <name>L-methionine</name>
        <dbReference type="ChEBI" id="CHEBI:57844"/>
        <note>ligand shared between two neighboring subunits</note>
    </ligand>
</feature>
<keyword evidence="4 10" id="KW-0808">Transferase</keyword>
<feature type="binding site" evidence="10">
    <location>
        <position position="19"/>
    </location>
    <ligand>
        <name>Mg(2+)</name>
        <dbReference type="ChEBI" id="CHEBI:18420"/>
    </ligand>
</feature>
<reference evidence="18" key="2">
    <citation type="submission" date="2017-01" db="EMBL/GenBank/DDBJ databases">
        <title>Genome sequencing and annotation of Geobacillus sp. 1017, a Hydrocarbon-Oxidizing Thermophilic Bacterium Isolated from a Heavy Oil Reservoir (China).</title>
        <authorList>
            <person name="Kadnikov V.V."/>
            <person name="Mardanov A.V."/>
            <person name="Poltaraus A.B."/>
            <person name="Sokolova D.S."/>
            <person name="Semenova E.M."/>
            <person name="Ravin N.V."/>
            <person name="Tourova T.P."/>
            <person name="Nazina T.N."/>
        </authorList>
    </citation>
    <scope>NUCLEOTIDE SEQUENCE [LARGE SCALE GENOMIC DNA]</scope>
    <source>
        <strain evidence="18">1017</strain>
    </source>
</reference>
<evidence type="ECO:0000259" key="15">
    <source>
        <dbReference type="Pfam" id="PF02773"/>
    </source>
</evidence>
<dbReference type="GO" id="GO:0004478">
    <property type="term" value="F:methionine adenosyltransferase activity"/>
    <property type="evidence" value="ECO:0007669"/>
    <property type="project" value="UniProtKB-UniRule"/>
</dbReference>
<dbReference type="CDD" id="cd18079">
    <property type="entry name" value="S-AdoMet_synt"/>
    <property type="match status" value="1"/>
</dbReference>
<comment type="cofactor">
    <cofactor evidence="10">
        <name>Mg(2+)</name>
        <dbReference type="ChEBI" id="CHEBI:18420"/>
    </cofactor>
    <text evidence="10">Binds 2 divalent ions per subunit.</text>
</comment>
<feature type="binding site" description="in other chain" evidence="10">
    <location>
        <position position="284"/>
    </location>
    <ligand>
        <name>L-methionine</name>
        <dbReference type="ChEBI" id="CHEBI:57844"/>
        <note>ligand shared between two neighboring subunits</note>
    </ligand>
</feature>
<feature type="binding site" evidence="10">
    <location>
        <position position="276"/>
    </location>
    <ligand>
        <name>ATP</name>
        <dbReference type="ChEBI" id="CHEBI:30616"/>
        <note>ligand shared between two neighboring subunits</note>
    </ligand>
</feature>
<feature type="binding site" evidence="10">
    <location>
        <position position="45"/>
    </location>
    <ligand>
        <name>K(+)</name>
        <dbReference type="ChEBI" id="CHEBI:29103"/>
    </ligand>
</feature>
<organism evidence="16 18">
    <name type="scientific">Geobacillus proteiniphilus</name>
    <dbReference type="NCBI Taxonomy" id="860353"/>
    <lineage>
        <taxon>Bacteria</taxon>
        <taxon>Bacillati</taxon>
        <taxon>Bacillota</taxon>
        <taxon>Bacilli</taxon>
        <taxon>Bacillales</taxon>
        <taxon>Anoxybacillaceae</taxon>
        <taxon>Geobacillus</taxon>
    </lineage>
</organism>
<reference evidence="16" key="3">
    <citation type="journal article" date="2019" name="Int. J. Syst. Evol. Microbiol.">
        <title>Geobacillus proteiniphilus sp. nov., a thermophilic bacterium isolated from a high-temperature heavy oil reservoir in China.</title>
        <authorList>
            <person name="Semenova E.M."/>
            <person name="Sokolova D.S."/>
            <person name="Grouzdev D.S."/>
            <person name="Poltaraus A.B."/>
            <person name="Vinokurova N.G."/>
            <person name="Tourova T.P."/>
            <person name="Nazina T.N."/>
        </authorList>
    </citation>
    <scope>NUCLEOTIDE SEQUENCE</scope>
    <source>
        <strain evidence="16">1017</strain>
    </source>
</reference>
<proteinExistence type="inferred from homology"/>
<keyword evidence="7 10" id="KW-0067">ATP-binding</keyword>
<evidence type="ECO:0000256" key="4">
    <source>
        <dbReference type="ARBA" id="ARBA00022679"/>
    </source>
</evidence>
<dbReference type="EC" id="2.5.1.6" evidence="10"/>
<feature type="binding site" description="in other chain" evidence="10">
    <location>
        <position position="58"/>
    </location>
    <ligand>
        <name>L-methionine</name>
        <dbReference type="ChEBI" id="CHEBI:57844"/>
        <note>ligand shared between two neighboring subunits</note>
    </ligand>
</feature>
<evidence type="ECO:0000256" key="7">
    <source>
        <dbReference type="ARBA" id="ARBA00022840"/>
    </source>
</evidence>